<dbReference type="InterPro" id="IPR033116">
    <property type="entry name" value="TRYPSIN_SER"/>
</dbReference>
<dbReference type="EMBL" id="VTPC01008817">
    <property type="protein sequence ID" value="KAF2892314.1"/>
    <property type="molecule type" value="Genomic_DNA"/>
</dbReference>
<evidence type="ECO:0000256" key="6">
    <source>
        <dbReference type="SAM" id="SignalP"/>
    </source>
</evidence>
<dbReference type="PROSITE" id="PS00135">
    <property type="entry name" value="TRYPSIN_SER"/>
    <property type="match status" value="1"/>
</dbReference>
<dbReference type="InterPro" id="IPR001254">
    <property type="entry name" value="Trypsin_dom"/>
</dbReference>
<feature type="signal peptide" evidence="6">
    <location>
        <begin position="1"/>
        <end position="20"/>
    </location>
</feature>
<dbReference type="SUPFAM" id="SSF50494">
    <property type="entry name" value="Trypsin-like serine proteases"/>
    <property type="match status" value="1"/>
</dbReference>
<gene>
    <name evidence="8" type="ORF">ILUMI_13858</name>
</gene>
<protein>
    <recommendedName>
        <fullName evidence="7">Peptidase S1 domain-containing protein</fullName>
    </recommendedName>
</protein>
<dbReference type="OrthoDB" id="546450at2759"/>
<evidence type="ECO:0000256" key="2">
    <source>
        <dbReference type="ARBA" id="ARBA00022801"/>
    </source>
</evidence>
<dbReference type="PANTHER" id="PTHR24252">
    <property type="entry name" value="ACROSIN-RELATED"/>
    <property type="match status" value="1"/>
</dbReference>
<comment type="caution">
    <text evidence="8">The sequence shown here is derived from an EMBL/GenBank/DDBJ whole genome shotgun (WGS) entry which is preliminary data.</text>
</comment>
<evidence type="ECO:0000256" key="3">
    <source>
        <dbReference type="ARBA" id="ARBA00022825"/>
    </source>
</evidence>
<evidence type="ECO:0000256" key="5">
    <source>
        <dbReference type="RuleBase" id="RU363034"/>
    </source>
</evidence>
<dbReference type="InterPro" id="IPR009003">
    <property type="entry name" value="Peptidase_S1_PA"/>
</dbReference>
<dbReference type="Gene3D" id="2.40.10.10">
    <property type="entry name" value="Trypsin-like serine proteases"/>
    <property type="match status" value="1"/>
</dbReference>
<evidence type="ECO:0000256" key="4">
    <source>
        <dbReference type="ARBA" id="ARBA00023157"/>
    </source>
</evidence>
<sequence length="301" mass="33085">MCSINIFGFVVVLLSASVMSVPVKGPRVAFDDDVIQYSNDCNCVCGMSNRQMRVIGGNITKVHEFPWLAGLSKNGEFYCGAAVITRWHLLTAAHCVDGIDTHTITATLGDHDRLDKNRFSTIQVRSIKKAVPHNLFDPSSYNNDIAILELDEALEFDARIQPACLPNSDYTGQIAIVAGWGRTKEKGETASILRKVNVPVWSKKDCYNSDYGEQRLSENMFCAGYEKGEKDACQGDSGGPLQVKTAGGNMEVIGVVSWGRGCGRPKLPGIYTKIVNYLHWIQETLNGECLCPPPSHNPRRA</sequence>
<dbReference type="InterPro" id="IPR043504">
    <property type="entry name" value="Peptidase_S1_PA_chymotrypsin"/>
</dbReference>
<dbReference type="InterPro" id="IPR001314">
    <property type="entry name" value="Peptidase_S1A"/>
</dbReference>
<dbReference type="PROSITE" id="PS00134">
    <property type="entry name" value="TRYPSIN_HIS"/>
    <property type="match status" value="1"/>
</dbReference>
<dbReference type="InterPro" id="IPR018114">
    <property type="entry name" value="TRYPSIN_HIS"/>
</dbReference>
<evidence type="ECO:0000256" key="1">
    <source>
        <dbReference type="ARBA" id="ARBA00022670"/>
    </source>
</evidence>
<dbReference type="PRINTS" id="PR00722">
    <property type="entry name" value="CHYMOTRYPSIN"/>
</dbReference>
<dbReference type="CDD" id="cd00190">
    <property type="entry name" value="Tryp_SPc"/>
    <property type="match status" value="1"/>
</dbReference>
<dbReference type="PANTHER" id="PTHR24252:SF7">
    <property type="entry name" value="HYALIN"/>
    <property type="match status" value="1"/>
</dbReference>
<accession>A0A8K0CRK3</accession>
<evidence type="ECO:0000313" key="8">
    <source>
        <dbReference type="EMBL" id="KAF2892314.1"/>
    </source>
</evidence>
<dbReference type="AlphaFoldDB" id="A0A8K0CRK3"/>
<reference evidence="8" key="1">
    <citation type="submission" date="2019-08" db="EMBL/GenBank/DDBJ databases">
        <title>The genome of the North American firefly Photinus pyralis.</title>
        <authorList>
            <consortium name="Photinus pyralis genome working group"/>
            <person name="Fallon T.R."/>
            <person name="Sander Lower S.E."/>
            <person name="Weng J.-K."/>
        </authorList>
    </citation>
    <scope>NUCLEOTIDE SEQUENCE</scope>
    <source>
        <strain evidence="8">TRF0915ILg1</strain>
        <tissue evidence="8">Whole body</tissue>
    </source>
</reference>
<keyword evidence="4" id="KW-1015">Disulfide bond</keyword>
<dbReference type="PROSITE" id="PS50240">
    <property type="entry name" value="TRYPSIN_DOM"/>
    <property type="match status" value="1"/>
</dbReference>
<keyword evidence="3 5" id="KW-0720">Serine protease</keyword>
<name>A0A8K0CRK3_IGNLU</name>
<dbReference type="Proteomes" id="UP000801492">
    <property type="component" value="Unassembled WGS sequence"/>
</dbReference>
<dbReference type="GO" id="GO:0006508">
    <property type="term" value="P:proteolysis"/>
    <property type="evidence" value="ECO:0007669"/>
    <property type="project" value="UniProtKB-KW"/>
</dbReference>
<keyword evidence="1 5" id="KW-0645">Protease</keyword>
<keyword evidence="2 5" id="KW-0378">Hydrolase</keyword>
<dbReference type="Pfam" id="PF00089">
    <property type="entry name" value="Trypsin"/>
    <property type="match status" value="1"/>
</dbReference>
<proteinExistence type="predicted"/>
<feature type="domain" description="Peptidase S1" evidence="7">
    <location>
        <begin position="54"/>
        <end position="286"/>
    </location>
</feature>
<evidence type="ECO:0000313" key="9">
    <source>
        <dbReference type="Proteomes" id="UP000801492"/>
    </source>
</evidence>
<dbReference type="GO" id="GO:0004252">
    <property type="term" value="F:serine-type endopeptidase activity"/>
    <property type="evidence" value="ECO:0007669"/>
    <property type="project" value="InterPro"/>
</dbReference>
<dbReference type="FunFam" id="2.40.10.10:FF:000006">
    <property type="entry name" value="Serine proteinase stubble"/>
    <property type="match status" value="1"/>
</dbReference>
<keyword evidence="9" id="KW-1185">Reference proteome</keyword>
<feature type="chain" id="PRO_5035437174" description="Peptidase S1 domain-containing protein" evidence="6">
    <location>
        <begin position="21"/>
        <end position="301"/>
    </location>
</feature>
<organism evidence="8 9">
    <name type="scientific">Ignelater luminosus</name>
    <name type="common">Cucubano</name>
    <name type="synonym">Pyrophorus luminosus</name>
    <dbReference type="NCBI Taxonomy" id="2038154"/>
    <lineage>
        <taxon>Eukaryota</taxon>
        <taxon>Metazoa</taxon>
        <taxon>Ecdysozoa</taxon>
        <taxon>Arthropoda</taxon>
        <taxon>Hexapoda</taxon>
        <taxon>Insecta</taxon>
        <taxon>Pterygota</taxon>
        <taxon>Neoptera</taxon>
        <taxon>Endopterygota</taxon>
        <taxon>Coleoptera</taxon>
        <taxon>Polyphaga</taxon>
        <taxon>Elateriformia</taxon>
        <taxon>Elateroidea</taxon>
        <taxon>Elateridae</taxon>
        <taxon>Agrypninae</taxon>
        <taxon>Pyrophorini</taxon>
        <taxon>Ignelater</taxon>
    </lineage>
</organism>
<dbReference type="SMART" id="SM00020">
    <property type="entry name" value="Tryp_SPc"/>
    <property type="match status" value="1"/>
</dbReference>
<keyword evidence="6" id="KW-0732">Signal</keyword>
<evidence type="ECO:0000259" key="7">
    <source>
        <dbReference type="PROSITE" id="PS50240"/>
    </source>
</evidence>